<keyword evidence="2" id="KW-1133">Transmembrane helix</keyword>
<feature type="transmembrane region" description="Helical" evidence="2">
    <location>
        <begin position="12"/>
        <end position="33"/>
    </location>
</feature>
<dbReference type="InterPro" id="IPR019659">
    <property type="entry name" value="DUF2514"/>
</dbReference>
<dbReference type="Proteomes" id="UP000233526">
    <property type="component" value="Unassembled WGS sequence"/>
</dbReference>
<feature type="coiled-coil region" evidence="1">
    <location>
        <begin position="54"/>
        <end position="102"/>
    </location>
</feature>
<evidence type="ECO:0000313" key="3">
    <source>
        <dbReference type="EMBL" id="PKQ82975.1"/>
    </source>
</evidence>
<sequence>MAPFPQSNAISFLVGALVIAALAGGGVALYQLGHSAGEEGERKTWQAKWDKQSTELAEARAQNVQLAREEEQRRQRAIDKVRQDAEQQIARVETDAAAASAVAAGVLEQARRLATRASQCANHSRVTQSGDAARQPAVVLADVLGRADARAGELARAYDRARTAGLACERAYLSLTQSH</sequence>
<keyword evidence="1" id="KW-0175">Coiled coil</keyword>
<evidence type="ECO:0000256" key="1">
    <source>
        <dbReference type="SAM" id="Coils"/>
    </source>
</evidence>
<comment type="caution">
    <text evidence="3">The sequence shown here is derived from an EMBL/GenBank/DDBJ whole genome shotgun (WGS) entry which is preliminary data.</text>
</comment>
<dbReference type="AlphaFoldDB" id="A0A2N3J8T2"/>
<keyword evidence="2" id="KW-0472">Membrane</keyword>
<dbReference type="EMBL" id="LJZX01000001">
    <property type="protein sequence ID" value="PKQ82975.1"/>
    <property type="molecule type" value="Genomic_DNA"/>
</dbReference>
<keyword evidence="2" id="KW-0812">Transmembrane</keyword>
<organism evidence="3 4">
    <name type="scientific">Aeromonas sobria</name>
    <dbReference type="NCBI Taxonomy" id="646"/>
    <lineage>
        <taxon>Bacteria</taxon>
        <taxon>Pseudomonadati</taxon>
        <taxon>Pseudomonadota</taxon>
        <taxon>Gammaproteobacteria</taxon>
        <taxon>Aeromonadales</taxon>
        <taxon>Aeromonadaceae</taxon>
        <taxon>Aeromonas</taxon>
    </lineage>
</organism>
<name>A0A2N3J8T2_AERSO</name>
<proteinExistence type="predicted"/>
<gene>
    <name evidence="3" type="ORF">AOX56_00180</name>
</gene>
<evidence type="ECO:0000313" key="4">
    <source>
        <dbReference type="Proteomes" id="UP000233526"/>
    </source>
</evidence>
<dbReference type="RefSeq" id="WP_101315169.1">
    <property type="nucleotide sequence ID" value="NZ_CAWNSS010000001.1"/>
</dbReference>
<accession>A0A2N3J8T2</accession>
<evidence type="ECO:0000256" key="2">
    <source>
        <dbReference type="SAM" id="Phobius"/>
    </source>
</evidence>
<dbReference type="Pfam" id="PF10721">
    <property type="entry name" value="DUF2514"/>
    <property type="match status" value="1"/>
</dbReference>
<protein>
    <submittedName>
        <fullName evidence="3">Endopeptidase</fullName>
    </submittedName>
</protein>
<reference evidence="3 4" key="1">
    <citation type="journal article" date="2017" name="Front. Microbiol.">
        <title>Strong Genomic and Phenotypic Heterogeneity in the Aeromonas sobria Species Complex.</title>
        <authorList>
            <person name="Gauthier J."/>
            <person name="Vincent A.T."/>
            <person name="Charette S.J."/>
            <person name="Derome N."/>
        </authorList>
    </citation>
    <scope>NUCLEOTIDE SEQUENCE [LARGE SCALE GENOMIC DNA]</scope>
    <source>
        <strain evidence="3 4">JF2635</strain>
    </source>
</reference>